<gene>
    <name evidence="2" type="primary">torZ_2</name>
    <name evidence="2" type="ORF">NCTC11951_01904</name>
</gene>
<keyword evidence="2" id="KW-0560">Oxidoreductase</keyword>
<feature type="domain" description="Molybdopterin oxidoreductase" evidence="1">
    <location>
        <begin position="7"/>
        <end position="94"/>
    </location>
</feature>
<evidence type="ECO:0000313" key="3">
    <source>
        <dbReference type="Proteomes" id="UP000275504"/>
    </source>
</evidence>
<dbReference type="Proteomes" id="UP000275504">
    <property type="component" value="Chromosome"/>
</dbReference>
<dbReference type="Pfam" id="PF00384">
    <property type="entry name" value="Molybdopterin"/>
    <property type="match status" value="1"/>
</dbReference>
<dbReference type="SUPFAM" id="SSF53706">
    <property type="entry name" value="Formate dehydrogenase/DMSO reductase, domains 1-3"/>
    <property type="match status" value="1"/>
</dbReference>
<name>A0A381D1H4_CAMJU</name>
<dbReference type="EMBL" id="LR134359">
    <property type="protein sequence ID" value="VEG62753.1"/>
    <property type="molecule type" value="Genomic_DNA"/>
</dbReference>
<accession>A0A381D1H4</accession>
<protein>
    <submittedName>
        <fullName evidence="2">Biotin sulfoxide reductase</fullName>
        <ecNumber evidence="2">1.7.2.3</ecNumber>
    </submittedName>
</protein>
<dbReference type="InterPro" id="IPR006656">
    <property type="entry name" value="Mopterin_OxRdtase"/>
</dbReference>
<sequence>MQNSRILLHRFLNVTGGFVGATGDYSTGASQVIMPYVVRSIEVYEQQTSWENILSDSKYVVIWGADPLSTLHSLDFKRRRRWLQNAASYSFPVARIADALLHSEKP</sequence>
<evidence type="ECO:0000313" key="2">
    <source>
        <dbReference type="EMBL" id="VEG62753.1"/>
    </source>
</evidence>
<dbReference type="GO" id="GO:0050626">
    <property type="term" value="F:trimethylamine-N-oxide reductase (cytochrome c) activity"/>
    <property type="evidence" value="ECO:0007669"/>
    <property type="project" value="UniProtKB-EC"/>
</dbReference>
<dbReference type="EC" id="1.7.2.3" evidence="2"/>
<proteinExistence type="predicted"/>
<dbReference type="AlphaFoldDB" id="A0A381D1H4"/>
<organism evidence="2 3">
    <name type="scientific">Campylobacter jejuni subsp. doylei</name>
    <dbReference type="NCBI Taxonomy" id="32021"/>
    <lineage>
        <taxon>Bacteria</taxon>
        <taxon>Pseudomonadati</taxon>
        <taxon>Campylobacterota</taxon>
        <taxon>Epsilonproteobacteria</taxon>
        <taxon>Campylobacterales</taxon>
        <taxon>Campylobacteraceae</taxon>
        <taxon>Campylobacter</taxon>
    </lineage>
</organism>
<dbReference type="Gene3D" id="3.40.50.740">
    <property type="match status" value="1"/>
</dbReference>
<evidence type="ECO:0000259" key="1">
    <source>
        <dbReference type="Pfam" id="PF00384"/>
    </source>
</evidence>
<reference evidence="2 3" key="1">
    <citation type="submission" date="2018-12" db="EMBL/GenBank/DDBJ databases">
        <authorList>
            <consortium name="Pathogen Informatics"/>
        </authorList>
    </citation>
    <scope>NUCLEOTIDE SEQUENCE [LARGE SCALE GENOMIC DNA]</scope>
    <source>
        <strain evidence="2 3">NCTC11951</strain>
    </source>
</reference>
<dbReference type="Gene3D" id="3.40.228.10">
    <property type="entry name" value="Dimethylsulfoxide Reductase, domain 2"/>
    <property type="match status" value="1"/>
</dbReference>